<dbReference type="CDD" id="cd00093">
    <property type="entry name" value="HTH_XRE"/>
    <property type="match status" value="1"/>
</dbReference>
<evidence type="ECO:0000256" key="2">
    <source>
        <dbReference type="SAM" id="MobiDB-lite"/>
    </source>
</evidence>
<keyword evidence="1" id="KW-0238">DNA-binding</keyword>
<dbReference type="OrthoDB" id="513181at2"/>
<dbReference type="Gene3D" id="2.60.120.10">
    <property type="entry name" value="Jelly Rolls"/>
    <property type="match status" value="1"/>
</dbReference>
<dbReference type="InterPro" id="IPR010982">
    <property type="entry name" value="Lambda_DNA-bd_dom_sf"/>
</dbReference>
<sequence>MEVEFGKRIREERQRKGLSLRELAGRVGVSASMLSQVETGRSRASVTTLYALVRELDLSLDELFGDQPVPDPPRPSSARSRVVPVHRDRPVEHAGDRTKIQLGSGVVWERLAHVDPDVATLMEITYPPGGTSAESGKFQRHDGIDFAYVLAGRLTLHLGFDTYVLGPGDTASFDATEPHMLENTGTEDARALMFVFNPDRHRPDHH</sequence>
<dbReference type="InterPro" id="IPR014710">
    <property type="entry name" value="RmlC-like_jellyroll"/>
</dbReference>
<accession>A0A5M3XQT4</accession>
<dbReference type="InterPro" id="IPR001387">
    <property type="entry name" value="Cro/C1-type_HTH"/>
</dbReference>
<dbReference type="EMBL" id="BLAF01000024">
    <property type="protein sequence ID" value="GES21533.1"/>
    <property type="molecule type" value="Genomic_DNA"/>
</dbReference>
<dbReference type="Proteomes" id="UP000377595">
    <property type="component" value="Unassembled WGS sequence"/>
</dbReference>
<evidence type="ECO:0000256" key="1">
    <source>
        <dbReference type="ARBA" id="ARBA00023125"/>
    </source>
</evidence>
<dbReference type="Pfam" id="PF01381">
    <property type="entry name" value="HTH_3"/>
    <property type="match status" value="1"/>
</dbReference>
<keyword evidence="5" id="KW-1185">Reference proteome</keyword>
<dbReference type="GO" id="GO:0003700">
    <property type="term" value="F:DNA-binding transcription factor activity"/>
    <property type="evidence" value="ECO:0007669"/>
    <property type="project" value="TreeGrafter"/>
</dbReference>
<dbReference type="Pfam" id="PF07883">
    <property type="entry name" value="Cupin_2"/>
    <property type="match status" value="1"/>
</dbReference>
<protein>
    <submittedName>
        <fullName evidence="4">XRE family transcriptional regulator</fullName>
    </submittedName>
</protein>
<dbReference type="CDD" id="cd02209">
    <property type="entry name" value="cupin_XRE_C"/>
    <property type="match status" value="1"/>
</dbReference>
<dbReference type="SUPFAM" id="SSF51182">
    <property type="entry name" value="RmlC-like cupins"/>
    <property type="match status" value="1"/>
</dbReference>
<proteinExistence type="predicted"/>
<dbReference type="GO" id="GO:0003677">
    <property type="term" value="F:DNA binding"/>
    <property type="evidence" value="ECO:0007669"/>
    <property type="project" value="UniProtKB-KW"/>
</dbReference>
<dbReference type="GO" id="GO:0005829">
    <property type="term" value="C:cytosol"/>
    <property type="evidence" value="ECO:0007669"/>
    <property type="project" value="TreeGrafter"/>
</dbReference>
<organism evidence="4 5">
    <name type="scientific">Acrocarpospora pleiomorpha</name>
    <dbReference type="NCBI Taxonomy" id="90975"/>
    <lineage>
        <taxon>Bacteria</taxon>
        <taxon>Bacillati</taxon>
        <taxon>Actinomycetota</taxon>
        <taxon>Actinomycetes</taxon>
        <taxon>Streptosporangiales</taxon>
        <taxon>Streptosporangiaceae</taxon>
        <taxon>Acrocarpospora</taxon>
    </lineage>
</organism>
<dbReference type="PROSITE" id="PS50943">
    <property type="entry name" value="HTH_CROC1"/>
    <property type="match status" value="1"/>
</dbReference>
<gene>
    <name evidence="4" type="primary">puuR</name>
    <name evidence="4" type="ORF">Aple_044290</name>
</gene>
<dbReference type="InterPro" id="IPR013096">
    <property type="entry name" value="Cupin_2"/>
</dbReference>
<feature type="region of interest" description="Disordered" evidence="2">
    <location>
        <begin position="64"/>
        <end position="83"/>
    </location>
</feature>
<reference evidence="4 5" key="1">
    <citation type="submission" date="2019-10" db="EMBL/GenBank/DDBJ databases">
        <title>Whole genome shotgun sequence of Acrocarpospora pleiomorpha NBRC 16267.</title>
        <authorList>
            <person name="Ichikawa N."/>
            <person name="Kimura A."/>
            <person name="Kitahashi Y."/>
            <person name="Komaki H."/>
            <person name="Oguchi A."/>
        </authorList>
    </citation>
    <scope>NUCLEOTIDE SEQUENCE [LARGE SCALE GENOMIC DNA]</scope>
    <source>
        <strain evidence="4 5">NBRC 16267</strain>
    </source>
</reference>
<evidence type="ECO:0000313" key="5">
    <source>
        <dbReference type="Proteomes" id="UP000377595"/>
    </source>
</evidence>
<comment type="caution">
    <text evidence="4">The sequence shown here is derived from an EMBL/GenBank/DDBJ whole genome shotgun (WGS) entry which is preliminary data.</text>
</comment>
<name>A0A5M3XQT4_9ACTN</name>
<dbReference type="Gene3D" id="1.10.260.40">
    <property type="entry name" value="lambda repressor-like DNA-binding domains"/>
    <property type="match status" value="1"/>
</dbReference>
<evidence type="ECO:0000313" key="4">
    <source>
        <dbReference type="EMBL" id="GES21533.1"/>
    </source>
</evidence>
<dbReference type="InterPro" id="IPR011051">
    <property type="entry name" value="RmlC_Cupin_sf"/>
</dbReference>
<dbReference type="RefSeq" id="WP_155346523.1">
    <property type="nucleotide sequence ID" value="NZ_BAAAHM010000005.1"/>
</dbReference>
<feature type="domain" description="HTH cro/C1-type" evidence="3">
    <location>
        <begin position="9"/>
        <end position="63"/>
    </location>
</feature>
<dbReference type="InterPro" id="IPR050807">
    <property type="entry name" value="TransReg_Diox_bact_type"/>
</dbReference>
<dbReference type="SUPFAM" id="SSF47413">
    <property type="entry name" value="lambda repressor-like DNA-binding domains"/>
    <property type="match status" value="1"/>
</dbReference>
<dbReference type="AlphaFoldDB" id="A0A5M3XQT4"/>
<dbReference type="SMART" id="SM00530">
    <property type="entry name" value="HTH_XRE"/>
    <property type="match status" value="1"/>
</dbReference>
<dbReference type="PANTHER" id="PTHR46797:SF1">
    <property type="entry name" value="METHYLPHOSPHONATE SYNTHASE"/>
    <property type="match status" value="1"/>
</dbReference>
<dbReference type="PANTHER" id="PTHR46797">
    <property type="entry name" value="HTH-TYPE TRANSCRIPTIONAL REGULATOR"/>
    <property type="match status" value="1"/>
</dbReference>
<evidence type="ECO:0000259" key="3">
    <source>
        <dbReference type="PROSITE" id="PS50943"/>
    </source>
</evidence>